<keyword evidence="2" id="KW-0677">Repeat</keyword>
<gene>
    <name evidence="5" type="ORF">TBRA_LOCUS4933</name>
</gene>
<dbReference type="OrthoDB" id="2013775at2759"/>
<dbReference type="InterPro" id="IPR032675">
    <property type="entry name" value="LRR_dom_sf"/>
</dbReference>
<accession>A0A6H5I6J0</accession>
<name>A0A6H5I6J0_9HYME</name>
<dbReference type="Gene3D" id="3.80.10.10">
    <property type="entry name" value="Ribonuclease Inhibitor"/>
    <property type="match status" value="2"/>
</dbReference>
<dbReference type="AlphaFoldDB" id="A0A6H5I6J0"/>
<feature type="coiled-coil region" evidence="3">
    <location>
        <begin position="20"/>
        <end position="47"/>
    </location>
</feature>
<sequence>MTLAYCRCLSLSLMMIMSVARADETYLEELEARVSSLERRMRAIELPVWQISQAESKWDLCARGPCKCRIETSSLSCWKLGLADLPAAQVVPDNVLKLDLSSNKLRTLPEGLFSSSSSLVLLDLSSNRLGILPSKIFHGLCILEELLLGHNQLNDLPADCFSGLKKLHRLTLDENRLDDLDRELFSSLESLIELNLRDNRLQSLQNGVFESLNNLKTLDLSKNKITYINAGAFRGLSSLIQLELGNNRLRRLTRGLFEPLTSLERLGNRLSHLPKGLFDENSDLLQLRLGRNPWHCDCASSYLALWLRRRYRLRLVEAESRSGNGTTPAFGAGTNHLDFTAGLVCRGPGTLGGQLLVKLSYRLLCDGEWASMKGFAPRIPVEFADEMMLDEHEQVMAFFSHYL</sequence>
<organism evidence="5 6">
    <name type="scientific">Trichogramma brassicae</name>
    <dbReference type="NCBI Taxonomy" id="86971"/>
    <lineage>
        <taxon>Eukaryota</taxon>
        <taxon>Metazoa</taxon>
        <taxon>Ecdysozoa</taxon>
        <taxon>Arthropoda</taxon>
        <taxon>Hexapoda</taxon>
        <taxon>Insecta</taxon>
        <taxon>Pterygota</taxon>
        <taxon>Neoptera</taxon>
        <taxon>Endopterygota</taxon>
        <taxon>Hymenoptera</taxon>
        <taxon>Apocrita</taxon>
        <taxon>Proctotrupomorpha</taxon>
        <taxon>Chalcidoidea</taxon>
        <taxon>Trichogrammatidae</taxon>
        <taxon>Trichogramma</taxon>
    </lineage>
</organism>
<evidence type="ECO:0000313" key="5">
    <source>
        <dbReference type="EMBL" id="CAB0033010.1"/>
    </source>
</evidence>
<evidence type="ECO:0000313" key="6">
    <source>
        <dbReference type="Proteomes" id="UP000479190"/>
    </source>
</evidence>
<feature type="signal peptide" evidence="4">
    <location>
        <begin position="1"/>
        <end position="22"/>
    </location>
</feature>
<dbReference type="SMART" id="SM00369">
    <property type="entry name" value="LRR_TYP"/>
    <property type="match status" value="8"/>
</dbReference>
<dbReference type="InterPro" id="IPR050541">
    <property type="entry name" value="LRR_TM_domain-containing"/>
</dbReference>
<dbReference type="FunFam" id="3.80.10.10:FF:001164">
    <property type="entry name" value="GH01279p"/>
    <property type="match status" value="1"/>
</dbReference>
<dbReference type="SUPFAM" id="SSF52058">
    <property type="entry name" value="L domain-like"/>
    <property type="match status" value="1"/>
</dbReference>
<dbReference type="PANTHER" id="PTHR24369:SF211">
    <property type="entry name" value="LEUCINE-RICH REPEAT-CONTAINING PROTEIN 15-LIKE"/>
    <property type="match status" value="1"/>
</dbReference>
<feature type="chain" id="PRO_5026074747" description="LRRCT domain-containing protein" evidence="4">
    <location>
        <begin position="23"/>
        <end position="403"/>
    </location>
</feature>
<evidence type="ECO:0000256" key="3">
    <source>
        <dbReference type="SAM" id="Coils"/>
    </source>
</evidence>
<keyword evidence="3" id="KW-0175">Coiled coil</keyword>
<evidence type="ECO:0000256" key="1">
    <source>
        <dbReference type="ARBA" id="ARBA00022614"/>
    </source>
</evidence>
<dbReference type="Proteomes" id="UP000479190">
    <property type="component" value="Unassembled WGS sequence"/>
</dbReference>
<dbReference type="Pfam" id="PF00560">
    <property type="entry name" value="LRR_1"/>
    <property type="match status" value="1"/>
</dbReference>
<evidence type="ECO:0008006" key="7">
    <source>
        <dbReference type="Google" id="ProtNLM"/>
    </source>
</evidence>
<dbReference type="Pfam" id="PF13855">
    <property type="entry name" value="LRR_8"/>
    <property type="match status" value="1"/>
</dbReference>
<keyword evidence="6" id="KW-1185">Reference proteome</keyword>
<protein>
    <recommendedName>
        <fullName evidence="7">LRRCT domain-containing protein</fullName>
    </recommendedName>
</protein>
<dbReference type="GO" id="GO:0005886">
    <property type="term" value="C:plasma membrane"/>
    <property type="evidence" value="ECO:0007669"/>
    <property type="project" value="TreeGrafter"/>
</dbReference>
<dbReference type="PRINTS" id="PR00019">
    <property type="entry name" value="LEURICHRPT"/>
</dbReference>
<keyword evidence="1" id="KW-0433">Leucine-rich repeat</keyword>
<dbReference type="InterPro" id="IPR003591">
    <property type="entry name" value="Leu-rich_rpt_typical-subtyp"/>
</dbReference>
<keyword evidence="4" id="KW-0732">Signal</keyword>
<proteinExistence type="predicted"/>
<evidence type="ECO:0000256" key="2">
    <source>
        <dbReference type="ARBA" id="ARBA00022737"/>
    </source>
</evidence>
<dbReference type="InterPro" id="IPR001611">
    <property type="entry name" value="Leu-rich_rpt"/>
</dbReference>
<dbReference type="EMBL" id="CADCXV010000695">
    <property type="protein sequence ID" value="CAB0033010.1"/>
    <property type="molecule type" value="Genomic_DNA"/>
</dbReference>
<reference evidence="5 6" key="1">
    <citation type="submission" date="2020-02" db="EMBL/GenBank/DDBJ databases">
        <authorList>
            <person name="Ferguson B K."/>
        </authorList>
    </citation>
    <scope>NUCLEOTIDE SEQUENCE [LARGE SCALE GENOMIC DNA]</scope>
</reference>
<evidence type="ECO:0000256" key="4">
    <source>
        <dbReference type="SAM" id="SignalP"/>
    </source>
</evidence>
<dbReference type="PROSITE" id="PS51450">
    <property type="entry name" value="LRR"/>
    <property type="match status" value="2"/>
</dbReference>
<dbReference type="PANTHER" id="PTHR24369">
    <property type="entry name" value="ANTIGEN BSP, PUTATIVE-RELATED"/>
    <property type="match status" value="1"/>
</dbReference>